<dbReference type="Pfam" id="PF08753">
    <property type="entry name" value="NikR_C"/>
    <property type="match status" value="1"/>
</dbReference>
<reference evidence="10" key="1">
    <citation type="journal article" date="2020" name="mSystems">
        <title>Genome- and Community-Level Interaction Insights into Carbon Utilization and Element Cycling Functions of Hydrothermarchaeota in Hydrothermal Sediment.</title>
        <authorList>
            <person name="Zhou Z."/>
            <person name="Liu Y."/>
            <person name="Xu W."/>
            <person name="Pan J."/>
            <person name="Luo Z.H."/>
            <person name="Li M."/>
        </authorList>
    </citation>
    <scope>NUCLEOTIDE SEQUENCE [LARGE SCALE GENOMIC DNA]</scope>
    <source>
        <strain evidence="10">SpSt-791</strain>
    </source>
</reference>
<dbReference type="PANTHER" id="PTHR34719">
    <property type="entry name" value="NICKEL-RESPONSIVE REGULATOR"/>
    <property type="match status" value="1"/>
</dbReference>
<evidence type="ECO:0000259" key="8">
    <source>
        <dbReference type="Pfam" id="PF01402"/>
    </source>
</evidence>
<feature type="binding site" evidence="7">
    <location>
        <position position="97"/>
    </location>
    <ligand>
        <name>Ni(2+)</name>
        <dbReference type="ChEBI" id="CHEBI:49786"/>
    </ligand>
</feature>
<evidence type="ECO:0000256" key="5">
    <source>
        <dbReference type="ARBA" id="ARBA00023125"/>
    </source>
</evidence>
<feature type="binding site" evidence="7">
    <location>
        <position position="78"/>
    </location>
    <ligand>
        <name>Ni(2+)</name>
        <dbReference type="ChEBI" id="CHEBI:49786"/>
    </ligand>
</feature>
<keyword evidence="3 7" id="KW-0479">Metal-binding</keyword>
<dbReference type="Gene3D" id="3.30.70.1150">
    <property type="entry name" value="ACT-like. Chain A, domain 2"/>
    <property type="match status" value="1"/>
</dbReference>
<evidence type="ECO:0000256" key="6">
    <source>
        <dbReference type="ARBA" id="ARBA00023163"/>
    </source>
</evidence>
<evidence type="ECO:0000256" key="2">
    <source>
        <dbReference type="ARBA" id="ARBA00022596"/>
    </source>
</evidence>
<dbReference type="CDD" id="cd22231">
    <property type="entry name" value="RHH_NikR_HicB-like"/>
    <property type="match status" value="1"/>
</dbReference>
<keyword evidence="5 7" id="KW-0238">DNA-binding</keyword>
<dbReference type="NCBIfam" id="NF001884">
    <property type="entry name" value="PRK00630.1"/>
    <property type="match status" value="1"/>
</dbReference>
<dbReference type="InterPro" id="IPR050192">
    <property type="entry name" value="CopG/NikR_regulator"/>
</dbReference>
<feature type="domain" description="Transcription factor NikR nickel binding C-terminal" evidence="9">
    <location>
        <begin position="55"/>
        <end position="129"/>
    </location>
</feature>
<dbReference type="GO" id="GO:0010045">
    <property type="term" value="P:response to nickel cation"/>
    <property type="evidence" value="ECO:0007669"/>
    <property type="project" value="InterPro"/>
</dbReference>
<dbReference type="NCBIfam" id="NF003381">
    <property type="entry name" value="PRK04460.1"/>
    <property type="match status" value="1"/>
</dbReference>
<dbReference type="InterPro" id="IPR013321">
    <property type="entry name" value="Arc_rbn_hlx_hlx"/>
</dbReference>
<dbReference type="PANTHER" id="PTHR34719:SF2">
    <property type="entry name" value="NICKEL-RESPONSIVE REGULATOR"/>
    <property type="match status" value="1"/>
</dbReference>
<dbReference type="InterPro" id="IPR027271">
    <property type="entry name" value="Acetolactate_synth/TF_NikR_C"/>
</dbReference>
<dbReference type="NCBIfam" id="NF002169">
    <property type="entry name" value="PRK01002.1"/>
    <property type="match status" value="1"/>
</dbReference>
<keyword evidence="4 7" id="KW-0805">Transcription regulation</keyword>
<dbReference type="InterPro" id="IPR014864">
    <property type="entry name" value="TF_NikR_Ni-bd_C"/>
</dbReference>
<keyword evidence="6 7" id="KW-0804">Transcription</keyword>
<protein>
    <recommendedName>
        <fullName evidence="7">Putative nickel-responsive regulator</fullName>
    </recommendedName>
</protein>
<accession>A0A7V5Y0H4</accession>
<dbReference type="InterPro" id="IPR002145">
    <property type="entry name" value="CopG"/>
</dbReference>
<dbReference type="GO" id="GO:0003677">
    <property type="term" value="F:DNA binding"/>
    <property type="evidence" value="ECO:0007669"/>
    <property type="project" value="UniProtKB-KW"/>
</dbReference>
<dbReference type="InterPro" id="IPR045865">
    <property type="entry name" value="ACT-like_dom_sf"/>
</dbReference>
<dbReference type="InterPro" id="IPR010985">
    <property type="entry name" value="Ribbon_hlx_hlx"/>
</dbReference>
<feature type="binding site" evidence="7">
    <location>
        <position position="89"/>
    </location>
    <ligand>
        <name>Ni(2+)</name>
        <dbReference type="ChEBI" id="CHEBI:49786"/>
    </ligand>
</feature>
<evidence type="ECO:0000256" key="4">
    <source>
        <dbReference type="ARBA" id="ARBA00023015"/>
    </source>
</evidence>
<gene>
    <name evidence="10" type="primary">nikR</name>
    <name evidence="10" type="ORF">ENV79_04990</name>
</gene>
<dbReference type="InterPro" id="IPR022988">
    <property type="entry name" value="Ni_resp_reg_NikR"/>
</dbReference>
<evidence type="ECO:0000259" key="9">
    <source>
        <dbReference type="Pfam" id="PF08753"/>
    </source>
</evidence>
<dbReference type="NCBIfam" id="NF002815">
    <property type="entry name" value="PRK02967.1"/>
    <property type="match status" value="1"/>
</dbReference>
<dbReference type="SUPFAM" id="SSF47598">
    <property type="entry name" value="Ribbon-helix-helix"/>
    <property type="match status" value="1"/>
</dbReference>
<name>A0A7V5Y0H4_UNCW3</name>
<dbReference type="Gene3D" id="1.10.1220.10">
    <property type="entry name" value="Met repressor-like"/>
    <property type="match status" value="1"/>
</dbReference>
<organism evidence="10">
    <name type="scientific">candidate division WOR-3 bacterium</name>
    <dbReference type="NCBI Taxonomy" id="2052148"/>
    <lineage>
        <taxon>Bacteria</taxon>
        <taxon>Bacteria division WOR-3</taxon>
    </lineage>
</organism>
<dbReference type="AlphaFoldDB" id="A0A7V5Y0H4"/>
<comment type="caution">
    <text evidence="10">The sequence shown here is derived from an EMBL/GenBank/DDBJ whole genome shotgun (WGS) entry which is preliminary data.</text>
</comment>
<dbReference type="EMBL" id="DTHS01000030">
    <property type="protein sequence ID" value="HHR48974.1"/>
    <property type="molecule type" value="Genomic_DNA"/>
</dbReference>
<dbReference type="SUPFAM" id="SSF55021">
    <property type="entry name" value="ACT-like"/>
    <property type="match status" value="1"/>
</dbReference>
<feature type="domain" description="Ribbon-helix-helix protein CopG" evidence="8">
    <location>
        <begin position="5"/>
        <end position="45"/>
    </location>
</feature>
<evidence type="ECO:0000256" key="7">
    <source>
        <dbReference type="HAMAP-Rule" id="MF_00476"/>
    </source>
</evidence>
<dbReference type="HAMAP" id="MF_00476">
    <property type="entry name" value="NikR"/>
    <property type="match status" value="1"/>
</dbReference>
<dbReference type="GO" id="GO:0016151">
    <property type="term" value="F:nickel cation binding"/>
    <property type="evidence" value="ECO:0007669"/>
    <property type="project" value="UniProtKB-UniRule"/>
</dbReference>
<sequence length="137" mass="15993">MSSLVRFGVSLEEKLLKRFDEFIKKKGYNNRSEAIRDLIRQKIVTEEWDEDKEVVGVIVLVYDHEKRELPDELIDFQHKYCYNIISSMHIHLDEHNCLETIIIRGKANTVKEIANQLISIKGVKHGELIKTSTGKEL</sequence>
<comment type="cofactor">
    <cofactor evidence="7">
        <name>Ni(2+)</name>
        <dbReference type="ChEBI" id="CHEBI:49786"/>
    </cofactor>
    <text evidence="7">Binds 1 nickel ion per subunit.</text>
</comment>
<dbReference type="Pfam" id="PF01402">
    <property type="entry name" value="RHH_1"/>
    <property type="match status" value="1"/>
</dbReference>
<keyword evidence="2 7" id="KW-0533">Nickel</keyword>
<proteinExistence type="inferred from homology"/>
<comment type="similarity">
    <text evidence="1 7">Belongs to the transcriptional regulatory CopG/NikR family.</text>
</comment>
<comment type="function">
    <text evidence="7">Transcriptional regulator.</text>
</comment>
<feature type="binding site" evidence="7">
    <location>
        <position position="91"/>
    </location>
    <ligand>
        <name>Ni(2+)</name>
        <dbReference type="ChEBI" id="CHEBI:49786"/>
    </ligand>
</feature>
<dbReference type="GO" id="GO:0003700">
    <property type="term" value="F:DNA-binding transcription factor activity"/>
    <property type="evidence" value="ECO:0007669"/>
    <property type="project" value="UniProtKB-UniRule"/>
</dbReference>
<evidence type="ECO:0000256" key="1">
    <source>
        <dbReference type="ARBA" id="ARBA00008478"/>
    </source>
</evidence>
<evidence type="ECO:0000313" key="10">
    <source>
        <dbReference type="EMBL" id="HHR48974.1"/>
    </source>
</evidence>
<evidence type="ECO:0000256" key="3">
    <source>
        <dbReference type="ARBA" id="ARBA00022723"/>
    </source>
</evidence>